<feature type="region of interest" description="Disordered" evidence="1">
    <location>
        <begin position="1"/>
        <end position="23"/>
    </location>
</feature>
<evidence type="ECO:0000256" key="1">
    <source>
        <dbReference type="SAM" id="MobiDB-lite"/>
    </source>
</evidence>
<feature type="domain" description="DUF4190" evidence="3">
    <location>
        <begin position="36"/>
        <end position="78"/>
    </location>
</feature>
<reference evidence="4" key="1">
    <citation type="submission" date="2021-01" db="EMBL/GenBank/DDBJ databases">
        <title>Whole genome shotgun sequence of Virgisporangium ochraceum NBRC 16418.</title>
        <authorList>
            <person name="Komaki H."/>
            <person name="Tamura T."/>
        </authorList>
    </citation>
    <scope>NUCLEOTIDE SEQUENCE</scope>
    <source>
        <strain evidence="4">NBRC 16418</strain>
    </source>
</reference>
<evidence type="ECO:0000313" key="4">
    <source>
        <dbReference type="EMBL" id="GIJ72190.1"/>
    </source>
</evidence>
<dbReference type="Proteomes" id="UP000635606">
    <property type="component" value="Unassembled WGS sequence"/>
</dbReference>
<evidence type="ECO:0000259" key="3">
    <source>
        <dbReference type="Pfam" id="PF13828"/>
    </source>
</evidence>
<proteinExistence type="predicted"/>
<accession>A0A8J4EE35</accession>
<protein>
    <recommendedName>
        <fullName evidence="3">DUF4190 domain-containing protein</fullName>
    </recommendedName>
</protein>
<dbReference type="InterPro" id="IPR025241">
    <property type="entry name" value="DUF4190"/>
</dbReference>
<feature type="transmembrane region" description="Helical" evidence="2">
    <location>
        <begin position="35"/>
        <end position="62"/>
    </location>
</feature>
<keyword evidence="2" id="KW-0472">Membrane</keyword>
<dbReference type="Pfam" id="PF13828">
    <property type="entry name" value="DUF4190"/>
    <property type="match status" value="1"/>
</dbReference>
<evidence type="ECO:0000256" key="2">
    <source>
        <dbReference type="SAM" id="Phobius"/>
    </source>
</evidence>
<dbReference type="EMBL" id="BOPH01000097">
    <property type="protein sequence ID" value="GIJ72190.1"/>
    <property type="molecule type" value="Genomic_DNA"/>
</dbReference>
<comment type="caution">
    <text evidence="4">The sequence shown here is derived from an EMBL/GenBank/DDBJ whole genome shotgun (WGS) entry which is preliminary data.</text>
</comment>
<dbReference type="AlphaFoldDB" id="A0A8J4EE35"/>
<dbReference type="RefSeq" id="WP_203932042.1">
    <property type="nucleotide sequence ID" value="NZ_BOPH01000097.1"/>
</dbReference>
<keyword evidence="2" id="KW-0812">Transmembrane</keyword>
<organism evidence="4 5">
    <name type="scientific">Virgisporangium ochraceum</name>
    <dbReference type="NCBI Taxonomy" id="65505"/>
    <lineage>
        <taxon>Bacteria</taxon>
        <taxon>Bacillati</taxon>
        <taxon>Actinomycetota</taxon>
        <taxon>Actinomycetes</taxon>
        <taxon>Micromonosporales</taxon>
        <taxon>Micromonosporaceae</taxon>
        <taxon>Virgisporangium</taxon>
    </lineage>
</organism>
<feature type="compositionally biased region" description="Low complexity" evidence="1">
    <location>
        <begin position="12"/>
        <end position="23"/>
    </location>
</feature>
<keyword evidence="5" id="KW-1185">Reference proteome</keyword>
<sequence length="141" mass="14933">MSYLQQPGGWQPPSSAPGYPGAASPADAIRPHTNLLATASLVVSLCGLFVCGFPALIGAIMGHAARRQIRERVEAGTSLVNAPAEVPPESRDAMMRILLPRLRKRNGVALAAIIVGWTGFVLWLAFWIPVAVGFFQAAAES</sequence>
<name>A0A8J4EE35_9ACTN</name>
<evidence type="ECO:0000313" key="5">
    <source>
        <dbReference type="Proteomes" id="UP000635606"/>
    </source>
</evidence>
<keyword evidence="2" id="KW-1133">Transmembrane helix</keyword>
<gene>
    <name evidence="4" type="ORF">Voc01_071070</name>
</gene>
<feature type="transmembrane region" description="Helical" evidence="2">
    <location>
        <begin position="108"/>
        <end position="135"/>
    </location>
</feature>